<keyword evidence="6 9" id="KW-1133">Transmembrane helix</keyword>
<comment type="subcellular location">
    <subcellularLocation>
        <location evidence="1">Cell membrane</location>
        <topology evidence="1">Multi-pass membrane protein</topology>
    </subcellularLocation>
</comment>
<sequence>MTSTLDRVPTDAPHHEARTSSDATPRRRVSAWRSRLGDALWLLPPLLIGLIVNAINLGGSPQRIDDEGTYAAQAWSIANLGELTHYTYWYDHPPLGWIQIAAWAGLTDAWDRYDVAVIAARESMLVATAIAAVLLWFLVRRIGFARLTASVAMAVFLLSPLAVQFHRQVYLDNIATAWLLGAFLLAMSRRAQLLGYIGAAAAFGVAVLTKETYLLALPLLAWMMWRGADRTTRRYTLSVAAAVLAIVGLTYVAFALVKGEVAPGPGRVSLWDGLAFQLASRDGSGSLFDPESLFSRTVGLWWQLDSVLVVTALAAAVAALAVRRLRPWAIALLALTAFMFRGGYLPVPYVIMLLPFAAIVVAGMGQVAVEALRSRVTVRRFGGVAVASGLVVALVAAGPLWATQLRGFLLADLDRPLRDAEAWMTQNAPADARMLVDDAMWVDLVRAGFERENVVWYYKADTDPDVQELAPDGWRDYDYVLTTDSMRTFPTEFPTVRQAIENSAVVASFGEGAQKVDVRLVDAAQAALAQAADGDLYAARSVAGQQVLQNPDVGVPGEEQDLLISGVVDGRILLTLGQLSAGGRVDVADIVQLEGDPSGVHRRLVVSSFAGQDARGDGPGADALLRFYESLSGPLRPVSVDRADSGVIITFSPDEPVDLLPRPTA</sequence>
<keyword evidence="2" id="KW-1003">Cell membrane</keyword>
<gene>
    <name evidence="10" type="ORF">D8Y23_10400</name>
</gene>
<dbReference type="EMBL" id="RBZY01000034">
    <property type="protein sequence ID" value="RWR18064.1"/>
    <property type="molecule type" value="Genomic_DNA"/>
</dbReference>
<keyword evidence="4 10" id="KW-0808">Transferase</keyword>
<dbReference type="GO" id="GO:0005886">
    <property type="term" value="C:plasma membrane"/>
    <property type="evidence" value="ECO:0007669"/>
    <property type="project" value="UniProtKB-SubCell"/>
</dbReference>
<dbReference type="RefSeq" id="WP_128218070.1">
    <property type="nucleotide sequence ID" value="NZ_RBZY01000034.1"/>
</dbReference>
<keyword evidence="5 9" id="KW-0812">Transmembrane</keyword>
<evidence type="ECO:0000256" key="4">
    <source>
        <dbReference type="ARBA" id="ARBA00022679"/>
    </source>
</evidence>
<evidence type="ECO:0000256" key="7">
    <source>
        <dbReference type="ARBA" id="ARBA00023136"/>
    </source>
</evidence>
<dbReference type="Proteomes" id="UP000285970">
    <property type="component" value="Unassembled WGS sequence"/>
</dbReference>
<proteinExistence type="predicted"/>
<evidence type="ECO:0000256" key="2">
    <source>
        <dbReference type="ARBA" id="ARBA00022475"/>
    </source>
</evidence>
<comment type="caution">
    <text evidence="10">The sequence shown here is derived from an EMBL/GenBank/DDBJ whole genome shotgun (WGS) entry which is preliminary data.</text>
</comment>
<feature type="transmembrane region" description="Helical" evidence="9">
    <location>
        <begin position="144"/>
        <end position="163"/>
    </location>
</feature>
<feature type="transmembrane region" description="Helical" evidence="9">
    <location>
        <begin position="193"/>
        <end position="223"/>
    </location>
</feature>
<reference evidence="10 11" key="1">
    <citation type="journal article" date="2018" name="Front. Microbiol.">
        <title>Novel Insights Into Bacterial Dimethylsulfoniopropionate Catabolism in the East China Sea.</title>
        <authorList>
            <person name="Liu J."/>
            <person name="Liu J."/>
            <person name="Zhang S.H."/>
            <person name="Liang J."/>
            <person name="Lin H."/>
            <person name="Song D."/>
            <person name="Yang G.P."/>
            <person name="Todd J.D."/>
            <person name="Zhang X.H."/>
        </authorList>
    </citation>
    <scope>NUCLEOTIDE SEQUENCE [LARGE SCALE GENOMIC DNA]</scope>
    <source>
        <strain evidence="10 11">ZYFD042</strain>
    </source>
</reference>
<dbReference type="InterPro" id="IPR050297">
    <property type="entry name" value="LipidA_mod_glycosyltrf_83"/>
</dbReference>
<feature type="transmembrane region" description="Helical" evidence="9">
    <location>
        <begin position="39"/>
        <end position="57"/>
    </location>
</feature>
<evidence type="ECO:0000256" key="1">
    <source>
        <dbReference type="ARBA" id="ARBA00004651"/>
    </source>
</evidence>
<feature type="transmembrane region" description="Helical" evidence="9">
    <location>
        <begin position="235"/>
        <end position="257"/>
    </location>
</feature>
<feature type="transmembrane region" description="Helical" evidence="9">
    <location>
        <begin position="300"/>
        <end position="321"/>
    </location>
</feature>
<feature type="compositionally biased region" description="Basic and acidic residues" evidence="8">
    <location>
        <begin position="8"/>
        <end position="19"/>
    </location>
</feature>
<dbReference type="PANTHER" id="PTHR33908:SF11">
    <property type="entry name" value="MEMBRANE PROTEIN"/>
    <property type="match status" value="1"/>
</dbReference>
<feature type="transmembrane region" description="Helical" evidence="9">
    <location>
        <begin position="328"/>
        <end position="344"/>
    </location>
</feature>
<dbReference type="GO" id="GO:0009103">
    <property type="term" value="P:lipopolysaccharide biosynthetic process"/>
    <property type="evidence" value="ECO:0007669"/>
    <property type="project" value="UniProtKB-ARBA"/>
</dbReference>
<evidence type="ECO:0000256" key="9">
    <source>
        <dbReference type="SAM" id="Phobius"/>
    </source>
</evidence>
<evidence type="ECO:0000256" key="6">
    <source>
        <dbReference type="ARBA" id="ARBA00022989"/>
    </source>
</evidence>
<feature type="transmembrane region" description="Helical" evidence="9">
    <location>
        <begin position="350"/>
        <end position="369"/>
    </location>
</feature>
<keyword evidence="7 9" id="KW-0472">Membrane</keyword>
<dbReference type="OrthoDB" id="3207667at2"/>
<feature type="transmembrane region" description="Helical" evidence="9">
    <location>
        <begin position="381"/>
        <end position="402"/>
    </location>
</feature>
<dbReference type="GO" id="GO:0016763">
    <property type="term" value="F:pentosyltransferase activity"/>
    <property type="evidence" value="ECO:0007669"/>
    <property type="project" value="TreeGrafter"/>
</dbReference>
<organism evidence="10 11">
    <name type="scientific">Microbacterium enclense</name>
    <dbReference type="NCBI Taxonomy" id="993073"/>
    <lineage>
        <taxon>Bacteria</taxon>
        <taxon>Bacillati</taxon>
        <taxon>Actinomycetota</taxon>
        <taxon>Actinomycetes</taxon>
        <taxon>Micrococcales</taxon>
        <taxon>Microbacteriaceae</taxon>
        <taxon>Microbacterium</taxon>
    </lineage>
</organism>
<keyword evidence="3" id="KW-0328">Glycosyltransferase</keyword>
<evidence type="ECO:0000256" key="5">
    <source>
        <dbReference type="ARBA" id="ARBA00022692"/>
    </source>
</evidence>
<evidence type="ECO:0000256" key="8">
    <source>
        <dbReference type="SAM" id="MobiDB-lite"/>
    </source>
</evidence>
<feature type="region of interest" description="Disordered" evidence="8">
    <location>
        <begin position="1"/>
        <end position="25"/>
    </location>
</feature>
<accession>A0A443JC63</accession>
<evidence type="ECO:0000256" key="3">
    <source>
        <dbReference type="ARBA" id="ARBA00022676"/>
    </source>
</evidence>
<dbReference type="PANTHER" id="PTHR33908">
    <property type="entry name" value="MANNOSYLTRANSFERASE YKCB-RELATED"/>
    <property type="match status" value="1"/>
</dbReference>
<name>A0A443JC63_9MICO</name>
<evidence type="ECO:0000313" key="10">
    <source>
        <dbReference type="EMBL" id="RWR18064.1"/>
    </source>
</evidence>
<evidence type="ECO:0000313" key="11">
    <source>
        <dbReference type="Proteomes" id="UP000285970"/>
    </source>
</evidence>
<dbReference type="AlphaFoldDB" id="A0A443JC63"/>
<feature type="transmembrane region" description="Helical" evidence="9">
    <location>
        <begin position="115"/>
        <end position="138"/>
    </location>
</feature>
<protein>
    <submittedName>
        <fullName evidence="10">Glycosyltransferase</fullName>
    </submittedName>
</protein>